<organism evidence="3 4">
    <name type="scientific">Solanum commersonii</name>
    <name type="common">Commerson's wild potato</name>
    <name type="synonym">Commerson's nightshade</name>
    <dbReference type="NCBI Taxonomy" id="4109"/>
    <lineage>
        <taxon>Eukaryota</taxon>
        <taxon>Viridiplantae</taxon>
        <taxon>Streptophyta</taxon>
        <taxon>Embryophyta</taxon>
        <taxon>Tracheophyta</taxon>
        <taxon>Spermatophyta</taxon>
        <taxon>Magnoliopsida</taxon>
        <taxon>eudicotyledons</taxon>
        <taxon>Gunneridae</taxon>
        <taxon>Pentapetalae</taxon>
        <taxon>asterids</taxon>
        <taxon>lamiids</taxon>
        <taxon>Solanales</taxon>
        <taxon>Solanaceae</taxon>
        <taxon>Solanoideae</taxon>
        <taxon>Solaneae</taxon>
        <taxon>Solanum</taxon>
    </lineage>
</organism>
<dbReference type="PANTHER" id="PTHR48449:SF1">
    <property type="entry name" value="DUF1985 DOMAIN-CONTAINING PROTEIN"/>
    <property type="match status" value="1"/>
</dbReference>
<protein>
    <recommendedName>
        <fullName evidence="2">DUF1985 domain-containing protein</fullName>
    </recommendedName>
</protein>
<evidence type="ECO:0000256" key="1">
    <source>
        <dbReference type="SAM" id="MobiDB-lite"/>
    </source>
</evidence>
<feature type="compositionally biased region" description="Basic and acidic residues" evidence="1">
    <location>
        <begin position="17"/>
        <end position="32"/>
    </location>
</feature>
<name>A0A9J6B716_SOLCO</name>
<reference evidence="3 4" key="1">
    <citation type="submission" date="2020-09" db="EMBL/GenBank/DDBJ databases">
        <title>De no assembly of potato wild relative species, Solanum commersonii.</title>
        <authorList>
            <person name="Cho K."/>
        </authorList>
    </citation>
    <scope>NUCLEOTIDE SEQUENCE [LARGE SCALE GENOMIC DNA]</scope>
    <source>
        <strain evidence="3">LZ3.2</strain>
        <tissue evidence="3">Leaf</tissue>
    </source>
</reference>
<dbReference type="Pfam" id="PF09331">
    <property type="entry name" value="DUF1985"/>
    <property type="match status" value="1"/>
</dbReference>
<sequence length="156" mass="18087">MAKTRGGSTKPSAHVALRRESDSEESSRYASRDEDDPLSLTICARDILAYRRESKLNKVLRKGENFHFKVTRNKNITGAKLMRLINSNKLNKEQKLKCSLVLFVHSILLSPDRSKIVDSNHIKMEDDLNFFKSYPWGKQSFDLTLTYLKNRINLRK</sequence>
<dbReference type="OrthoDB" id="1194650at2759"/>
<dbReference type="EMBL" id="JACXVP010000001">
    <property type="protein sequence ID" value="KAG5632465.1"/>
    <property type="molecule type" value="Genomic_DNA"/>
</dbReference>
<accession>A0A9J6B716</accession>
<gene>
    <name evidence="3" type="ORF">H5410_004182</name>
</gene>
<evidence type="ECO:0000259" key="2">
    <source>
        <dbReference type="Pfam" id="PF09331"/>
    </source>
</evidence>
<dbReference type="InterPro" id="IPR015410">
    <property type="entry name" value="DUF1985"/>
</dbReference>
<comment type="caution">
    <text evidence="3">The sequence shown here is derived from an EMBL/GenBank/DDBJ whole genome shotgun (WGS) entry which is preliminary data.</text>
</comment>
<dbReference type="PANTHER" id="PTHR48449">
    <property type="entry name" value="DUF1985 DOMAIN-CONTAINING PROTEIN"/>
    <property type="match status" value="1"/>
</dbReference>
<evidence type="ECO:0000313" key="3">
    <source>
        <dbReference type="EMBL" id="KAG5632465.1"/>
    </source>
</evidence>
<dbReference type="Proteomes" id="UP000824120">
    <property type="component" value="Chromosome 1"/>
</dbReference>
<keyword evidence="4" id="KW-1185">Reference proteome</keyword>
<feature type="domain" description="DUF1985" evidence="2">
    <location>
        <begin position="56"/>
        <end position="145"/>
    </location>
</feature>
<proteinExistence type="predicted"/>
<feature type="compositionally biased region" description="Polar residues" evidence="1">
    <location>
        <begin position="1"/>
        <end position="11"/>
    </location>
</feature>
<dbReference type="AlphaFoldDB" id="A0A9J6B716"/>
<feature type="region of interest" description="Disordered" evidence="1">
    <location>
        <begin position="1"/>
        <end position="32"/>
    </location>
</feature>
<evidence type="ECO:0000313" key="4">
    <source>
        <dbReference type="Proteomes" id="UP000824120"/>
    </source>
</evidence>